<dbReference type="EMBL" id="BMAT01009969">
    <property type="protein sequence ID" value="GFS17127.1"/>
    <property type="molecule type" value="Genomic_DNA"/>
</dbReference>
<feature type="compositionally biased region" description="Basic and acidic residues" evidence="1">
    <location>
        <begin position="647"/>
        <end position="657"/>
    </location>
</feature>
<evidence type="ECO:0000313" key="2">
    <source>
        <dbReference type="EMBL" id="GFS17127.1"/>
    </source>
</evidence>
<evidence type="ECO:0000313" key="3">
    <source>
        <dbReference type="Proteomes" id="UP000762676"/>
    </source>
</evidence>
<feature type="compositionally biased region" description="Polar residues" evidence="1">
    <location>
        <begin position="49"/>
        <end position="62"/>
    </location>
</feature>
<feature type="region of interest" description="Disordered" evidence="1">
    <location>
        <begin position="878"/>
        <end position="901"/>
    </location>
</feature>
<dbReference type="AlphaFoldDB" id="A0AAV4J853"/>
<feature type="region of interest" description="Disordered" evidence="1">
    <location>
        <begin position="29"/>
        <end position="62"/>
    </location>
</feature>
<feature type="region of interest" description="Disordered" evidence="1">
    <location>
        <begin position="908"/>
        <end position="927"/>
    </location>
</feature>
<protein>
    <submittedName>
        <fullName evidence="2">Pedal peptide 2</fullName>
    </submittedName>
</protein>
<feature type="compositionally biased region" description="Basic residues" evidence="1">
    <location>
        <begin position="824"/>
        <end position="833"/>
    </location>
</feature>
<name>A0AAV4J853_9GAST</name>
<feature type="region of interest" description="Disordered" evidence="1">
    <location>
        <begin position="67"/>
        <end position="86"/>
    </location>
</feature>
<accession>A0AAV4J853</accession>
<proteinExistence type="predicted"/>
<organism evidence="2 3">
    <name type="scientific">Elysia marginata</name>
    <dbReference type="NCBI Taxonomy" id="1093978"/>
    <lineage>
        <taxon>Eukaryota</taxon>
        <taxon>Metazoa</taxon>
        <taxon>Spiralia</taxon>
        <taxon>Lophotrochozoa</taxon>
        <taxon>Mollusca</taxon>
        <taxon>Gastropoda</taxon>
        <taxon>Heterobranchia</taxon>
        <taxon>Euthyneura</taxon>
        <taxon>Panpulmonata</taxon>
        <taxon>Sacoglossa</taxon>
        <taxon>Placobranchoidea</taxon>
        <taxon>Plakobranchidae</taxon>
        <taxon>Elysia</taxon>
    </lineage>
</organism>
<feature type="region of interest" description="Disordered" evidence="1">
    <location>
        <begin position="823"/>
        <end position="846"/>
    </location>
</feature>
<gene>
    <name evidence="2" type="ORF">ElyMa_004973400</name>
</gene>
<feature type="region of interest" description="Disordered" evidence="1">
    <location>
        <begin position="683"/>
        <end position="715"/>
    </location>
</feature>
<feature type="compositionally biased region" description="Polar residues" evidence="1">
    <location>
        <begin position="696"/>
        <end position="715"/>
    </location>
</feature>
<evidence type="ECO:0000256" key="1">
    <source>
        <dbReference type="SAM" id="MobiDB-lite"/>
    </source>
</evidence>
<dbReference type="Proteomes" id="UP000762676">
    <property type="component" value="Unassembled WGS sequence"/>
</dbReference>
<feature type="region of interest" description="Disordered" evidence="1">
    <location>
        <begin position="575"/>
        <end position="658"/>
    </location>
</feature>
<sequence length="943" mass="104084">MFCSVASIKVKLAVSDSFTLDARISGLTDSQSSTTFHASGLPTAPQLHKASTGSSNTDRVPQSFDALSQNTKNWGGGGGGDGSSGVLTNGPAPNAALREIEQLPNHSAFGRDNERLRQRPMSFTFENMAMDVPAPVDHRYYDGLDKSRPNYQSHLSLSAELGKLPPAMTKPFRFNDSFVGFPLRTSTSTDIYTGNHIPSNHGTGVHGFSNEGSSGMNTLRLPSMNPTEVKRYLDGVGSSLIKKKSARAEKRYLDGVGSSLIKKESIGAEKRYLDGVEKLKRKRRYLDGIGSALIKKSGLGNEKRYLDGVGSALIKKSSLQNEKRYLDGVGSALIKKSSSQNEKRYLDGIGSSLIKKNSNEEQKRYLDGVASLLMKRYSMVNTKRYLDGLASSLIKRKFRNIRNNNKRYLDGVASSLIKKDISPAYKRYMDSVASSLIKKKRYLDNVASSLIRKRSSLEQKRYLDHVANSLFKRDVHAINRNPLTEAPQNKYLEEYIASLLRSTQRQDRKRYLDGVGSSLIKRNGIPYGNANELGANSLSKRSSHMADFETEKRASEVVDDVYNVPLESEVAGADSVADGGKIAPAKADKSRKRRSVDAVLPPGANDAKSVQPNPLRARRFSGGSLQQSEISNLENKGQGHSPGFSTHDARDNREKGSNEMPTLELLGDIEDFFDKNVASPTEFHGEDSHFVDSPVYGSNRQTSETPSQSLSSNSFHGIYKPAPEIDELTRSFPELTKEIAEDMAVPSKRFRISIGRRHPSVRTRPIQMSFRQYIGAVPGGLAYKRHEYDPDITTRLPGYPRVSLQTRLRAFKARAGSDQNALHRFGHRTPKGKKLSDGSFSYPVNQGRQPTVVSTVLVPGRSPPSVESRNFLKATMGGYGRNNAQLDSSRAQSKPGSGIRVQKTRFSPASQRFPNLPKPNRLRPHKSSTNFFEFDSLAGNLIT</sequence>
<feature type="compositionally biased region" description="Polar residues" evidence="1">
    <location>
        <begin position="882"/>
        <end position="895"/>
    </location>
</feature>
<reference evidence="2 3" key="1">
    <citation type="journal article" date="2021" name="Elife">
        <title>Chloroplast acquisition without the gene transfer in kleptoplastic sea slugs, Plakobranchus ocellatus.</title>
        <authorList>
            <person name="Maeda T."/>
            <person name="Takahashi S."/>
            <person name="Yoshida T."/>
            <person name="Shimamura S."/>
            <person name="Takaki Y."/>
            <person name="Nagai Y."/>
            <person name="Toyoda A."/>
            <person name="Suzuki Y."/>
            <person name="Arimoto A."/>
            <person name="Ishii H."/>
            <person name="Satoh N."/>
            <person name="Nishiyama T."/>
            <person name="Hasebe M."/>
            <person name="Maruyama T."/>
            <person name="Minagawa J."/>
            <person name="Obokata J."/>
            <person name="Shigenobu S."/>
        </authorList>
    </citation>
    <scope>NUCLEOTIDE SEQUENCE [LARGE SCALE GENOMIC DNA]</scope>
</reference>
<keyword evidence="3" id="KW-1185">Reference proteome</keyword>
<feature type="compositionally biased region" description="Gly residues" evidence="1">
    <location>
        <begin position="74"/>
        <end position="83"/>
    </location>
</feature>
<feature type="compositionally biased region" description="Polar residues" evidence="1">
    <location>
        <begin position="623"/>
        <end position="635"/>
    </location>
</feature>
<comment type="caution">
    <text evidence="2">The sequence shown here is derived from an EMBL/GenBank/DDBJ whole genome shotgun (WGS) entry which is preliminary data.</text>
</comment>